<protein>
    <submittedName>
        <fullName evidence="2">Uncharacterized protein</fullName>
    </submittedName>
</protein>
<proteinExistence type="predicted"/>
<feature type="compositionally biased region" description="Basic and acidic residues" evidence="1">
    <location>
        <begin position="11"/>
        <end position="27"/>
    </location>
</feature>
<gene>
    <name evidence="2" type="ORF">JCM17846_10720</name>
</gene>
<keyword evidence="3" id="KW-1185">Reference proteome</keyword>
<dbReference type="Proteomes" id="UP000324996">
    <property type="component" value="Unassembled WGS sequence"/>
</dbReference>
<sequence length="128" mass="14486">MRGSLTSVDEAFARSSERAARETLKNREGFGPATEEIRVRARDLDSFVVELLRKADASGRPLMTLYEKMSRMGAGLFERDDYDGRMVLNEQIKWLADRVAMDADAQSSPIWQAMDDDLRAVQQSLKAQ</sequence>
<evidence type="ECO:0000256" key="1">
    <source>
        <dbReference type="SAM" id="MobiDB-lite"/>
    </source>
</evidence>
<comment type="caution">
    <text evidence="2">The sequence shown here is derived from an EMBL/GenBank/DDBJ whole genome shotgun (WGS) entry which is preliminary data.</text>
</comment>
<evidence type="ECO:0000313" key="2">
    <source>
        <dbReference type="EMBL" id="GER03390.1"/>
    </source>
</evidence>
<dbReference type="EMBL" id="BKCN01000003">
    <property type="protein sequence ID" value="GER03390.1"/>
    <property type="molecule type" value="Genomic_DNA"/>
</dbReference>
<accession>A0A5A7N7N2</accession>
<dbReference type="AlphaFoldDB" id="A0A5A7N7N2"/>
<reference evidence="2 3" key="1">
    <citation type="submission" date="2019-09" db="EMBL/GenBank/DDBJ databases">
        <title>NBRP : Genome information of microbial organism related human and environment.</title>
        <authorList>
            <person name="Hattori M."/>
            <person name="Oshima K."/>
            <person name="Inaba H."/>
            <person name="Suda W."/>
            <person name="Sakamoto M."/>
            <person name="Iino T."/>
            <person name="Kitahara M."/>
            <person name="Oshida Y."/>
            <person name="Iida T."/>
            <person name="Kudo T."/>
            <person name="Itoh T."/>
            <person name="Ohkuma M."/>
        </authorList>
    </citation>
    <scope>NUCLEOTIDE SEQUENCE [LARGE SCALE GENOMIC DNA]</scope>
    <source>
        <strain evidence="2 3">Q-1</strain>
    </source>
</reference>
<dbReference type="RefSeq" id="WP_150006882.1">
    <property type="nucleotide sequence ID" value="NZ_BKCN01000003.1"/>
</dbReference>
<name>A0A5A7N7N2_9PROT</name>
<organism evidence="2 3">
    <name type="scientific">Iodidimonas nitroreducens</name>
    <dbReference type="NCBI Taxonomy" id="1236968"/>
    <lineage>
        <taxon>Bacteria</taxon>
        <taxon>Pseudomonadati</taxon>
        <taxon>Pseudomonadota</taxon>
        <taxon>Alphaproteobacteria</taxon>
        <taxon>Iodidimonadales</taxon>
        <taxon>Iodidimonadaceae</taxon>
        <taxon>Iodidimonas</taxon>
    </lineage>
</organism>
<feature type="region of interest" description="Disordered" evidence="1">
    <location>
        <begin position="1"/>
        <end position="27"/>
    </location>
</feature>
<evidence type="ECO:0000313" key="3">
    <source>
        <dbReference type="Proteomes" id="UP000324996"/>
    </source>
</evidence>